<keyword evidence="1" id="KW-0805">Transcription regulation</keyword>
<evidence type="ECO:0000259" key="4">
    <source>
        <dbReference type="PROSITE" id="PS01124"/>
    </source>
</evidence>
<gene>
    <name evidence="5" type="primary">yesS_12</name>
    <name evidence="5" type="ORF">SK3146_01354</name>
</gene>
<dbReference type="InterPro" id="IPR037923">
    <property type="entry name" value="HTH-like"/>
</dbReference>
<reference evidence="5" key="2">
    <citation type="journal article" date="2021" name="J Anim Sci Technol">
        <title>Complete genome sequence of Paenibacillus konkukensis sp. nov. SK3146 as a potential probiotic strain.</title>
        <authorList>
            <person name="Jung H.I."/>
            <person name="Park S."/>
            <person name="Niu K.M."/>
            <person name="Lee S.W."/>
            <person name="Kothari D."/>
            <person name="Yi K.J."/>
            <person name="Kim S.K."/>
        </authorList>
    </citation>
    <scope>NUCLEOTIDE SEQUENCE</scope>
    <source>
        <strain evidence="5">SK3146</strain>
    </source>
</reference>
<dbReference type="Pfam" id="PF12833">
    <property type="entry name" value="HTH_18"/>
    <property type="match status" value="1"/>
</dbReference>
<evidence type="ECO:0000313" key="5">
    <source>
        <dbReference type="EMBL" id="UQZ82197.1"/>
    </source>
</evidence>
<dbReference type="SUPFAM" id="SSF51215">
    <property type="entry name" value="Regulatory protein AraC"/>
    <property type="match status" value="1"/>
</dbReference>
<evidence type="ECO:0000256" key="1">
    <source>
        <dbReference type="ARBA" id="ARBA00023015"/>
    </source>
</evidence>
<dbReference type="PANTHER" id="PTHR43280">
    <property type="entry name" value="ARAC-FAMILY TRANSCRIPTIONAL REGULATOR"/>
    <property type="match status" value="1"/>
</dbReference>
<evidence type="ECO:0000313" key="6">
    <source>
        <dbReference type="Proteomes" id="UP001057134"/>
    </source>
</evidence>
<keyword evidence="6" id="KW-1185">Reference proteome</keyword>
<dbReference type="SUPFAM" id="SSF46689">
    <property type="entry name" value="Homeodomain-like"/>
    <property type="match status" value="2"/>
</dbReference>
<reference evidence="5" key="1">
    <citation type="submission" date="2018-02" db="EMBL/GenBank/DDBJ databases">
        <authorList>
            <person name="Kim S.-K."/>
            <person name="Jung H.-I."/>
            <person name="Lee S.-W."/>
        </authorList>
    </citation>
    <scope>NUCLEOTIDE SEQUENCE</scope>
    <source>
        <strain evidence="5">SK3146</strain>
    </source>
</reference>
<dbReference type="RefSeq" id="WP_249864362.1">
    <property type="nucleotide sequence ID" value="NZ_CP027059.1"/>
</dbReference>
<organism evidence="5 6">
    <name type="scientific">Paenibacillus konkukensis</name>
    <dbReference type="NCBI Taxonomy" id="2020716"/>
    <lineage>
        <taxon>Bacteria</taxon>
        <taxon>Bacillati</taxon>
        <taxon>Bacillota</taxon>
        <taxon>Bacilli</taxon>
        <taxon>Bacillales</taxon>
        <taxon>Paenibacillaceae</taxon>
        <taxon>Paenibacillus</taxon>
    </lineage>
</organism>
<dbReference type="PROSITE" id="PS01124">
    <property type="entry name" value="HTH_ARAC_FAMILY_2"/>
    <property type="match status" value="1"/>
</dbReference>
<dbReference type="EMBL" id="CP027059">
    <property type="protein sequence ID" value="UQZ82197.1"/>
    <property type="molecule type" value="Genomic_DNA"/>
</dbReference>
<protein>
    <submittedName>
        <fullName evidence="5">HTH-type transcriptional regulator YesS</fullName>
    </submittedName>
</protein>
<dbReference type="Proteomes" id="UP001057134">
    <property type="component" value="Chromosome"/>
</dbReference>
<sequence>MLQFIAPPMPHYIVSGEDIYSIGGKHANRSNIGVFDLIVVTRGGLFLEEGSMALPVPAGSYALLRPDRVHRTAMPCSEETHFYWLHFQTLGRWFEAEEKPLPPSLLETEPYARIEYFSFYLQRSGKLRMPSLVFDAFRHLLQLGTEPSPLALYKQQQLFHEILLHLQEEDETRGDRPYERVAEKAAVYLRRHYKEPLSYQRLAEELHFHQNHIALCMKKTFGCTPLGYVTRYRVEMAKRLLIHTDDPIGRIAEETGFGSFPYFVRCFTKHVGVQPRAFRMEHRV</sequence>
<keyword evidence="3" id="KW-0804">Transcription</keyword>
<dbReference type="PANTHER" id="PTHR43280:SF30">
    <property type="entry name" value="MMSAB OPERON REGULATORY PROTEIN"/>
    <property type="match status" value="1"/>
</dbReference>
<name>A0ABY4RIH7_9BACL</name>
<feature type="domain" description="HTH araC/xylS-type" evidence="4">
    <location>
        <begin position="183"/>
        <end position="281"/>
    </location>
</feature>
<accession>A0ABY4RIH7</accession>
<proteinExistence type="predicted"/>
<dbReference type="InterPro" id="IPR018060">
    <property type="entry name" value="HTH_AraC"/>
</dbReference>
<evidence type="ECO:0000256" key="2">
    <source>
        <dbReference type="ARBA" id="ARBA00023125"/>
    </source>
</evidence>
<dbReference type="Gene3D" id="1.10.10.60">
    <property type="entry name" value="Homeodomain-like"/>
    <property type="match status" value="2"/>
</dbReference>
<keyword evidence="2" id="KW-0238">DNA-binding</keyword>
<dbReference type="SMART" id="SM00342">
    <property type="entry name" value="HTH_ARAC"/>
    <property type="match status" value="1"/>
</dbReference>
<dbReference type="InterPro" id="IPR009057">
    <property type="entry name" value="Homeodomain-like_sf"/>
</dbReference>
<evidence type="ECO:0000256" key="3">
    <source>
        <dbReference type="ARBA" id="ARBA00023163"/>
    </source>
</evidence>